<dbReference type="HOGENOM" id="CLU_444635_0_0_6"/>
<reference evidence="1" key="1">
    <citation type="submission" date="2004-02" db="EMBL/GenBank/DDBJ databases">
        <title>The genome sequence of the enterobacterial phytopathogen Erwinia carotovora subsp. atroseptica SCRI1043 and functional genomic identification of novel virulence factors.</title>
        <authorList>
            <person name="Bell K.S."/>
            <person name="Sebaihia M."/>
            <person name="Pritchard L."/>
            <person name="Holden M."/>
            <person name="Hyman L.J."/>
            <person name="Holeva M.C."/>
            <person name="Thomson N.R."/>
            <person name="Bentley S.D."/>
            <person name="Churcher C."/>
            <person name="Mungall K."/>
            <person name="Atkin R."/>
            <person name="Bason N."/>
            <person name="Brooks K."/>
            <person name="Chillingworth T."/>
            <person name="Clark K."/>
            <person name="Doggett J."/>
            <person name="Fraser A."/>
            <person name="Hance Z."/>
            <person name="Hauser H."/>
            <person name="Jagels K."/>
            <person name="Moule S."/>
            <person name="Norbertczak H."/>
            <person name="Ormond D."/>
            <person name="Price C."/>
            <person name="Quail M.A."/>
            <person name="Sanders M."/>
            <person name="Walker D."/>
            <person name="Whitehead S."/>
            <person name="Salmond G.P.C."/>
            <person name="Birch P.R.J."/>
            <person name="Barrell B.G."/>
            <person name="Parkhill J."/>
            <person name="Toth I.K."/>
        </authorList>
    </citation>
    <scope>NUCLEOTIDE SEQUENCE</scope>
    <source>
        <strain evidence="1">SCRI1043</strain>
    </source>
</reference>
<protein>
    <recommendedName>
        <fullName evidence="3">Response receiver domain-containing protein</fullName>
    </recommendedName>
</protein>
<organism evidence="1 2">
    <name type="scientific">Pectobacterium atrosepticum (strain SCRI 1043 / ATCC BAA-672)</name>
    <name type="common">Erwinia carotovora subsp. atroseptica</name>
    <dbReference type="NCBI Taxonomy" id="218491"/>
    <lineage>
        <taxon>Bacteria</taxon>
        <taxon>Pseudomonadati</taxon>
        <taxon>Pseudomonadota</taxon>
        <taxon>Gammaproteobacteria</taxon>
        <taxon>Enterobacterales</taxon>
        <taxon>Pectobacteriaceae</taxon>
        <taxon>Pectobacterium</taxon>
    </lineage>
</organism>
<dbReference type="eggNOG" id="ENOG5033BBF">
    <property type="taxonomic scope" value="Bacteria"/>
</dbReference>
<gene>
    <name evidence="1" type="ordered locus">ECA2877</name>
</gene>
<accession>Q6D367</accession>
<dbReference type="PATRIC" id="fig|218491.5.peg.2915"/>
<dbReference type="Proteomes" id="UP000007966">
    <property type="component" value="Chromosome"/>
</dbReference>
<keyword evidence="2" id="KW-1185">Reference proteome</keyword>
<dbReference type="KEGG" id="eca:ECA2877"/>
<dbReference type="OrthoDB" id="7067057at2"/>
<evidence type="ECO:0008006" key="3">
    <source>
        <dbReference type="Google" id="ProtNLM"/>
    </source>
</evidence>
<sequence>MDLKKSLIDSKIIKVAIVDDDLSNAIAMADLETIDRDITGLLGDPNDPDCQVYYDILTSAGYNISKLGDLAQPLSDKAIREQAPERLKNAANSVLAFREGNAEPVRRVKEILLDAGVLDDNIHYFCSPEIPEGDFYDLLIIDYFLVKNSCAHTLPFIQKILTAHKDAQEPLQIILMSTYEAELKAEFRNIRPQLKASSSRMRIMSKPMIDDDLIHWKSALFQLSSDRQFVSAVESFVTETSNGFKSAAQEQADRLWELDLQAMDILHETATFDNDDFCRYVEECLSRQLLTALERYSGIRQSLDVLGNLLKDHRTAKVIAPVAEIGDSRAAIRMLMRSMEWRGGNNPSTAELAKYDDPKDRAKWVQKNLRFGMVLQSPDGKEWLNLTQACDLAQTKEEHLDAVSLLLISGSYVRPIGRENGQSLVFLNTSLSDVGSEVLCWDVRNVQTPSIFGFAQEFYNGWSITGELRLDQAQSIAALYSSRTLRVGLQRRLSSWCLDGYALFIKDLNSGAADAKITGTHLSGHAMNRGKPDEVHIDRDSMILLQKDFPNCISKISLKLYMGLQLKHGAKNKEEGILIYCNEKPENIGSLRIALNEDVFLGHAANQNKVVIALWHR</sequence>
<dbReference type="RefSeq" id="WP_011094410.1">
    <property type="nucleotide sequence ID" value="NC_004547.2"/>
</dbReference>
<evidence type="ECO:0000313" key="1">
    <source>
        <dbReference type="EMBL" id="CAG75777.1"/>
    </source>
</evidence>
<dbReference type="EMBL" id="BX950851">
    <property type="protein sequence ID" value="CAG75777.1"/>
    <property type="molecule type" value="Genomic_DNA"/>
</dbReference>
<dbReference type="AlphaFoldDB" id="Q6D367"/>
<proteinExistence type="predicted"/>
<name>Q6D367_PECAS</name>
<evidence type="ECO:0000313" key="2">
    <source>
        <dbReference type="Proteomes" id="UP000007966"/>
    </source>
</evidence>